<dbReference type="PANTHER" id="PTHR10903:SF170">
    <property type="entry name" value="GTPASE IMAP FAMILY MEMBER 7"/>
    <property type="match status" value="1"/>
</dbReference>
<dbReference type="InterPro" id="IPR006703">
    <property type="entry name" value="G_AIG1"/>
</dbReference>
<protein>
    <recommendedName>
        <fullName evidence="5">AIG1-type G domain-containing protein</fullName>
    </recommendedName>
</protein>
<dbReference type="Proteomes" id="UP000324632">
    <property type="component" value="Chromosome 6"/>
</dbReference>
<feature type="region of interest" description="Disordered" evidence="4">
    <location>
        <begin position="463"/>
        <end position="537"/>
    </location>
</feature>
<evidence type="ECO:0000256" key="4">
    <source>
        <dbReference type="SAM" id="MobiDB-lite"/>
    </source>
</evidence>
<dbReference type="InterPro" id="IPR027417">
    <property type="entry name" value="P-loop_NTPase"/>
</dbReference>
<gene>
    <name evidence="6" type="ORF">E1301_Tti023780</name>
</gene>
<reference evidence="6 7" key="1">
    <citation type="journal article" date="2019" name="Mol. Ecol. Resour.">
        <title>Chromosome-level genome assembly of Triplophysa tibetana, a fish adapted to the harsh high-altitude environment of the Tibetan Plateau.</title>
        <authorList>
            <person name="Yang X."/>
            <person name="Liu H."/>
            <person name="Ma Z."/>
            <person name="Zou Y."/>
            <person name="Zou M."/>
            <person name="Mao Y."/>
            <person name="Li X."/>
            <person name="Wang H."/>
            <person name="Chen T."/>
            <person name="Wang W."/>
            <person name="Yang R."/>
        </authorList>
    </citation>
    <scope>NUCLEOTIDE SEQUENCE [LARGE SCALE GENOMIC DNA]</scope>
    <source>
        <strain evidence="6">TTIB1903HZAU</strain>
        <tissue evidence="6">Muscle</tissue>
    </source>
</reference>
<feature type="region of interest" description="Disordered" evidence="4">
    <location>
        <begin position="1"/>
        <end position="36"/>
    </location>
</feature>
<keyword evidence="2" id="KW-0547">Nucleotide-binding</keyword>
<feature type="compositionally biased region" description="Polar residues" evidence="4">
    <location>
        <begin position="27"/>
        <end position="36"/>
    </location>
</feature>
<evidence type="ECO:0000259" key="5">
    <source>
        <dbReference type="Pfam" id="PF04548"/>
    </source>
</evidence>
<feature type="region of interest" description="Disordered" evidence="4">
    <location>
        <begin position="363"/>
        <end position="393"/>
    </location>
</feature>
<evidence type="ECO:0000313" key="7">
    <source>
        <dbReference type="Proteomes" id="UP000324632"/>
    </source>
</evidence>
<evidence type="ECO:0000256" key="3">
    <source>
        <dbReference type="ARBA" id="ARBA00023134"/>
    </source>
</evidence>
<feature type="domain" description="AIG1-type G" evidence="5">
    <location>
        <begin position="78"/>
        <end position="230"/>
    </location>
</feature>
<dbReference type="AlphaFoldDB" id="A0A5A9PG80"/>
<dbReference type="InterPro" id="IPR045058">
    <property type="entry name" value="GIMA/IAN/Toc"/>
</dbReference>
<keyword evidence="7" id="KW-1185">Reference proteome</keyword>
<organism evidence="6 7">
    <name type="scientific">Triplophysa tibetana</name>
    <dbReference type="NCBI Taxonomy" id="1572043"/>
    <lineage>
        <taxon>Eukaryota</taxon>
        <taxon>Metazoa</taxon>
        <taxon>Chordata</taxon>
        <taxon>Craniata</taxon>
        <taxon>Vertebrata</taxon>
        <taxon>Euteleostomi</taxon>
        <taxon>Actinopterygii</taxon>
        <taxon>Neopterygii</taxon>
        <taxon>Teleostei</taxon>
        <taxon>Ostariophysi</taxon>
        <taxon>Cypriniformes</taxon>
        <taxon>Nemacheilidae</taxon>
        <taxon>Triplophysa</taxon>
    </lineage>
</organism>
<comment type="caution">
    <text evidence="6">The sequence shown here is derived from an EMBL/GenBank/DDBJ whole genome shotgun (WGS) entry which is preliminary data.</text>
</comment>
<name>A0A5A9PG80_9TELE</name>
<evidence type="ECO:0000256" key="2">
    <source>
        <dbReference type="ARBA" id="ARBA00022741"/>
    </source>
</evidence>
<evidence type="ECO:0000313" key="6">
    <source>
        <dbReference type="EMBL" id="KAA0719687.1"/>
    </source>
</evidence>
<proteinExistence type="inferred from homology"/>
<dbReference type="EMBL" id="SOYY01000006">
    <property type="protein sequence ID" value="KAA0719687.1"/>
    <property type="molecule type" value="Genomic_DNA"/>
</dbReference>
<evidence type="ECO:0000256" key="1">
    <source>
        <dbReference type="ARBA" id="ARBA00008535"/>
    </source>
</evidence>
<comment type="similarity">
    <text evidence="1">Belongs to the TRAFAC class TrmE-Era-EngA-EngB-Septin-like GTPase superfamily. AIG1/Toc34/Toc159-like paraseptin GTPase family. IAN subfamily.</text>
</comment>
<accession>A0A5A9PG80</accession>
<dbReference type="GO" id="GO:0005525">
    <property type="term" value="F:GTP binding"/>
    <property type="evidence" value="ECO:0007669"/>
    <property type="project" value="UniProtKB-KW"/>
</dbReference>
<dbReference type="Gene3D" id="3.40.50.300">
    <property type="entry name" value="P-loop containing nucleotide triphosphate hydrolases"/>
    <property type="match status" value="1"/>
</dbReference>
<dbReference type="Pfam" id="PF04548">
    <property type="entry name" value="AIG1"/>
    <property type="match status" value="1"/>
</dbReference>
<keyword evidence="3" id="KW-0342">GTP-binding</keyword>
<sequence>MARARTKDDDERESLLNNDEDEDTDNHGSFSNEANSSRGGIETLRLMVLGSDDALMNQACAAILGLPQRKNDSNIGACVFKEGQINGRQVSLLKTPSYWLEHLKSFLFFSRGLQSLRSDMEFCESIIFPGPHAFLLVLGDVSNSSKEHLLLRALCKIFGKEVLDYSMVVFVHHSNRDILNNRCVKMCRQRYHILKNTENSVPNLLENIENMSNRYRTRYFTKHVNLLENAKKYFQTELNEKYRAMEHSLKGELSRIEMTVKDGRNEIAELKRQNDTLRKQLRRDLKDGQVRENQLRRDLEDAQVRENQLRRDLKDAQVRENQLRRDLDDSRGREDQLRRDLEDVQVREKQLRRDLKDVQVREKQLRRDLDDSRGRENQLRRDLEDSRGREDQLKEDNMKLQSEIKHIKDTEKVLGKTNTELQVKETELCKRQRDLDDRERNVESEKRELETRGVEVALREREVESKLTGEQDLAQRNTWSGGKAFPPPADKETGAESSDGDSPASPRSNVTDEIKPVRRRSLQEPPNLSECGPLHTP</sequence>
<dbReference type="PANTHER" id="PTHR10903">
    <property type="entry name" value="GTPASE, IMAP FAMILY MEMBER-RELATED"/>
    <property type="match status" value="1"/>
</dbReference>